<protein>
    <recommendedName>
        <fullName evidence="6">Late embryogenesis abundant protein LEA-2 subgroup domain-containing protein</fullName>
    </recommendedName>
</protein>
<keyword evidence="3 5" id="KW-1133">Transmembrane helix</keyword>
<dbReference type="EMBL" id="KI397522">
    <property type="protein sequence ID" value="ERM93973.1"/>
    <property type="molecule type" value="Genomic_DNA"/>
</dbReference>
<organism evidence="7 8">
    <name type="scientific">Amborella trichopoda</name>
    <dbReference type="NCBI Taxonomy" id="13333"/>
    <lineage>
        <taxon>Eukaryota</taxon>
        <taxon>Viridiplantae</taxon>
        <taxon>Streptophyta</taxon>
        <taxon>Embryophyta</taxon>
        <taxon>Tracheophyta</taxon>
        <taxon>Spermatophyta</taxon>
        <taxon>Magnoliopsida</taxon>
        <taxon>Amborellales</taxon>
        <taxon>Amborellaceae</taxon>
        <taxon>Amborella</taxon>
    </lineage>
</organism>
<sequence>MADRVYPAAKPGGGPPNFTTKAQLYGATRAAYRPTAPSHRYRRSRCCSCCLWLSLVILILLILVAAAAAVFYFLYRPHAPAFSVSSVSLSTFNLTKGSHLNSEISLQINARNPNKKLVYVYDPFELSLSTGDVPLGQDSFPGFVHGTQNSTLMKFDVKNSNAAVDSAQLGALQSAQNKKSLELSLRLDTKVRAKVGSAKSGKIRVRVSCDGINAAIGGKGKDSSPFGAKCDVKLRIKIFKWVL</sequence>
<dbReference type="InterPro" id="IPR044839">
    <property type="entry name" value="NDR1-like"/>
</dbReference>
<comment type="subcellular location">
    <subcellularLocation>
        <location evidence="1">Membrane</location>
        <topology evidence="1">Single-pass membrane protein</topology>
    </subcellularLocation>
</comment>
<dbReference type="PANTHER" id="PTHR31234">
    <property type="entry name" value="LATE EMBRYOGENESIS ABUNDANT (LEA) HYDROXYPROLINE-RICH GLYCOPROTEIN FAMILY"/>
    <property type="match status" value="1"/>
</dbReference>
<dbReference type="InterPro" id="IPR004864">
    <property type="entry name" value="LEA_2"/>
</dbReference>
<gene>
    <name evidence="7" type="ORF">AMTR_s00136p00047510</name>
</gene>
<reference evidence="8" key="1">
    <citation type="journal article" date="2013" name="Science">
        <title>The Amborella genome and the evolution of flowering plants.</title>
        <authorList>
            <consortium name="Amborella Genome Project"/>
        </authorList>
    </citation>
    <scope>NUCLEOTIDE SEQUENCE [LARGE SCALE GENOMIC DNA]</scope>
</reference>
<dbReference type="AlphaFoldDB" id="W1NEW9"/>
<dbReference type="PANTHER" id="PTHR31234:SF2">
    <property type="entry name" value="OS05G0199100 PROTEIN"/>
    <property type="match status" value="1"/>
</dbReference>
<name>W1NEW9_AMBTC</name>
<dbReference type="OMA" id="TFPANKA"/>
<feature type="domain" description="Late embryogenesis abundant protein LEA-2 subgroup" evidence="6">
    <location>
        <begin position="108"/>
        <end position="209"/>
    </location>
</feature>
<dbReference type="HOGENOM" id="CLU_051752_4_0_1"/>
<dbReference type="eggNOG" id="ENOG502QPUX">
    <property type="taxonomic scope" value="Eukaryota"/>
</dbReference>
<evidence type="ECO:0000256" key="2">
    <source>
        <dbReference type="ARBA" id="ARBA00022692"/>
    </source>
</evidence>
<dbReference type="Pfam" id="PF03168">
    <property type="entry name" value="LEA_2"/>
    <property type="match status" value="1"/>
</dbReference>
<dbReference type="Gene3D" id="2.60.40.1820">
    <property type="match status" value="1"/>
</dbReference>
<dbReference type="Gramene" id="ERM93973">
    <property type="protein sequence ID" value="ERM93973"/>
    <property type="gene ID" value="AMTR_s00136p00047510"/>
</dbReference>
<dbReference type="KEGG" id="atr:18421867"/>
<evidence type="ECO:0000256" key="4">
    <source>
        <dbReference type="ARBA" id="ARBA00023136"/>
    </source>
</evidence>
<dbReference type="GO" id="GO:0098542">
    <property type="term" value="P:defense response to other organism"/>
    <property type="evidence" value="ECO:0007669"/>
    <property type="project" value="InterPro"/>
</dbReference>
<evidence type="ECO:0000313" key="8">
    <source>
        <dbReference type="Proteomes" id="UP000017836"/>
    </source>
</evidence>
<keyword evidence="4 5" id="KW-0472">Membrane</keyword>
<evidence type="ECO:0000259" key="6">
    <source>
        <dbReference type="Pfam" id="PF03168"/>
    </source>
</evidence>
<evidence type="ECO:0000256" key="1">
    <source>
        <dbReference type="ARBA" id="ARBA00004167"/>
    </source>
</evidence>
<feature type="transmembrane region" description="Helical" evidence="5">
    <location>
        <begin position="50"/>
        <end position="75"/>
    </location>
</feature>
<keyword evidence="8" id="KW-1185">Reference proteome</keyword>
<dbReference type="Proteomes" id="UP000017836">
    <property type="component" value="Unassembled WGS sequence"/>
</dbReference>
<keyword evidence="2 5" id="KW-0812">Transmembrane</keyword>
<evidence type="ECO:0000256" key="3">
    <source>
        <dbReference type="ARBA" id="ARBA00022989"/>
    </source>
</evidence>
<accession>W1NEW9</accession>
<proteinExistence type="predicted"/>
<dbReference type="OrthoDB" id="777167at2759"/>
<evidence type="ECO:0000313" key="7">
    <source>
        <dbReference type="EMBL" id="ERM93973.1"/>
    </source>
</evidence>
<evidence type="ECO:0000256" key="5">
    <source>
        <dbReference type="SAM" id="Phobius"/>
    </source>
</evidence>
<dbReference type="GO" id="GO:0016020">
    <property type="term" value="C:membrane"/>
    <property type="evidence" value="ECO:0007669"/>
    <property type="project" value="UniProtKB-SubCell"/>
</dbReference>